<keyword evidence="3" id="KW-1185">Reference proteome</keyword>
<gene>
    <name evidence="2" type="ORF">BFP76_07145</name>
</gene>
<protein>
    <submittedName>
        <fullName evidence="2">Uncharacterized protein</fullName>
    </submittedName>
</protein>
<evidence type="ECO:0000313" key="3">
    <source>
        <dbReference type="Proteomes" id="UP000231516"/>
    </source>
</evidence>
<sequence length="251" mass="27900">MQGQADQTKICKVCAAEMPAGANFCITCKNWQDWRRHISIGQSSLALLVALFAVLTPLVQFIFSEASESRARKLQKLKFAISNISHNDVEAIISNPTDMSMVVREIQCKINAPIDPKYYFEEDGYGYVRWPTADEVLGPVSISYTLAEPTFVQSKSQAYATFQQEHITPVLIEGRRLVSGKSFVLKGEQISFCVLTALDENNSDIGVIVELSPIDIAGFDLLRLVEDGDYSEQQMGLKADHLSTIETVRGK</sequence>
<name>A0A2G5K676_9RHOB</name>
<feature type="transmembrane region" description="Helical" evidence="1">
    <location>
        <begin position="45"/>
        <end position="63"/>
    </location>
</feature>
<organism evidence="2 3">
    <name type="scientific">Paramylibacter kogurei</name>
    <dbReference type="NCBI Taxonomy" id="1889778"/>
    <lineage>
        <taxon>Bacteria</taxon>
        <taxon>Pseudomonadati</taxon>
        <taxon>Pseudomonadota</taxon>
        <taxon>Alphaproteobacteria</taxon>
        <taxon>Rhodobacterales</taxon>
        <taxon>Paracoccaceae</taxon>
        <taxon>Paramylibacter</taxon>
    </lineage>
</organism>
<dbReference type="EMBL" id="MDGM01000012">
    <property type="protein sequence ID" value="PIB24925.1"/>
    <property type="molecule type" value="Genomic_DNA"/>
</dbReference>
<evidence type="ECO:0000256" key="1">
    <source>
        <dbReference type="SAM" id="Phobius"/>
    </source>
</evidence>
<dbReference type="AlphaFoldDB" id="A0A2G5K676"/>
<dbReference type="OrthoDB" id="7836344at2"/>
<evidence type="ECO:0000313" key="2">
    <source>
        <dbReference type="EMBL" id="PIB24925.1"/>
    </source>
</evidence>
<reference evidence="2 3" key="1">
    <citation type="submission" date="2016-08" db="EMBL/GenBank/DDBJ databases">
        <title>Draft genome of Amylibacter sp. strain 4G11.</title>
        <authorList>
            <person name="Wong S.-K."/>
            <person name="Hamasaki K."/>
            <person name="Yoshizawa S."/>
        </authorList>
    </citation>
    <scope>NUCLEOTIDE SEQUENCE [LARGE SCALE GENOMIC DNA]</scope>
    <source>
        <strain evidence="2 3">4G11</strain>
    </source>
</reference>
<keyword evidence="1" id="KW-1133">Transmembrane helix</keyword>
<proteinExistence type="predicted"/>
<keyword evidence="1" id="KW-0812">Transmembrane</keyword>
<dbReference type="RefSeq" id="WP_099593711.1">
    <property type="nucleotide sequence ID" value="NZ_MDGM01000012.1"/>
</dbReference>
<comment type="caution">
    <text evidence="2">The sequence shown here is derived from an EMBL/GenBank/DDBJ whole genome shotgun (WGS) entry which is preliminary data.</text>
</comment>
<keyword evidence="1" id="KW-0472">Membrane</keyword>
<dbReference type="Proteomes" id="UP000231516">
    <property type="component" value="Unassembled WGS sequence"/>
</dbReference>
<accession>A0A2G5K676</accession>